<dbReference type="Gene3D" id="1.20.120.1810">
    <property type="match status" value="1"/>
</dbReference>
<dbReference type="SUPFAM" id="SSF88659">
    <property type="entry name" value="Sigma3 and sigma4 domains of RNA polymerase sigma factors"/>
    <property type="match status" value="2"/>
</dbReference>
<evidence type="ECO:0000313" key="7">
    <source>
        <dbReference type="EMBL" id="MFC5910010.1"/>
    </source>
</evidence>
<dbReference type="InterPro" id="IPR013325">
    <property type="entry name" value="RNA_pol_sigma_r2"/>
</dbReference>
<dbReference type="PANTHER" id="PTHR30385">
    <property type="entry name" value="SIGMA FACTOR F FLAGELLAR"/>
    <property type="match status" value="1"/>
</dbReference>
<gene>
    <name evidence="7" type="ORF">ACFP3V_22675</name>
</gene>
<dbReference type="PROSITE" id="PS00715">
    <property type="entry name" value="SIGMA70_1"/>
    <property type="match status" value="1"/>
</dbReference>
<evidence type="ECO:0000256" key="3">
    <source>
        <dbReference type="ARBA" id="ARBA00023125"/>
    </source>
</evidence>
<keyword evidence="3" id="KW-0238">DNA-binding</keyword>
<evidence type="ECO:0000313" key="8">
    <source>
        <dbReference type="Proteomes" id="UP001596174"/>
    </source>
</evidence>
<reference evidence="8" key="1">
    <citation type="journal article" date="2019" name="Int. J. Syst. Evol. Microbiol.">
        <title>The Global Catalogue of Microorganisms (GCM) 10K type strain sequencing project: providing services to taxonomists for standard genome sequencing and annotation.</title>
        <authorList>
            <consortium name="The Broad Institute Genomics Platform"/>
            <consortium name="The Broad Institute Genome Sequencing Center for Infectious Disease"/>
            <person name="Wu L."/>
            <person name="Ma J."/>
        </authorList>
    </citation>
    <scope>NUCLEOTIDE SEQUENCE [LARGE SCALE GENOMIC DNA]</scope>
    <source>
        <strain evidence="8">JCM 4816</strain>
    </source>
</reference>
<organism evidence="7 8">
    <name type="scientific">Streptacidiphilus monticola</name>
    <dbReference type="NCBI Taxonomy" id="2161674"/>
    <lineage>
        <taxon>Bacteria</taxon>
        <taxon>Bacillati</taxon>
        <taxon>Actinomycetota</taxon>
        <taxon>Actinomycetes</taxon>
        <taxon>Kitasatosporales</taxon>
        <taxon>Streptomycetaceae</taxon>
        <taxon>Streptacidiphilus</taxon>
    </lineage>
</organism>
<dbReference type="InterPro" id="IPR007624">
    <property type="entry name" value="RNA_pol_sigma70_r3"/>
</dbReference>
<feature type="compositionally biased region" description="Polar residues" evidence="5">
    <location>
        <begin position="1"/>
        <end position="14"/>
    </location>
</feature>
<dbReference type="Gene3D" id="1.10.10.10">
    <property type="entry name" value="Winged helix-like DNA-binding domain superfamily/Winged helix DNA-binding domain"/>
    <property type="match status" value="2"/>
</dbReference>
<dbReference type="PANTHER" id="PTHR30385:SF4">
    <property type="entry name" value="RNA POLYMERASE SIGMA-E FACTOR"/>
    <property type="match status" value="1"/>
</dbReference>
<dbReference type="CDD" id="cd06171">
    <property type="entry name" value="Sigma70_r4"/>
    <property type="match status" value="1"/>
</dbReference>
<dbReference type="PRINTS" id="PR00046">
    <property type="entry name" value="SIGMA70FCT"/>
</dbReference>
<dbReference type="Pfam" id="PF04542">
    <property type="entry name" value="Sigma70_r2"/>
    <property type="match status" value="1"/>
</dbReference>
<dbReference type="SUPFAM" id="SSF88946">
    <property type="entry name" value="Sigma2 domain of RNA polymerase sigma factors"/>
    <property type="match status" value="1"/>
</dbReference>
<dbReference type="InterPro" id="IPR000943">
    <property type="entry name" value="RNA_pol_sigma70"/>
</dbReference>
<feature type="domain" description="RNA polymerase sigma-70" evidence="6">
    <location>
        <begin position="100"/>
        <end position="113"/>
    </location>
</feature>
<evidence type="ECO:0000256" key="1">
    <source>
        <dbReference type="ARBA" id="ARBA00023015"/>
    </source>
</evidence>
<dbReference type="InterPro" id="IPR013324">
    <property type="entry name" value="RNA_pol_sigma_r3/r4-like"/>
</dbReference>
<dbReference type="InterPro" id="IPR014322">
    <property type="entry name" value="RNA_pol_sigma-B/F/G"/>
</dbReference>
<dbReference type="InterPro" id="IPR014284">
    <property type="entry name" value="RNA_pol_sigma-70_dom"/>
</dbReference>
<dbReference type="Pfam" id="PF04539">
    <property type="entry name" value="Sigma70_r3"/>
    <property type="match status" value="1"/>
</dbReference>
<dbReference type="RefSeq" id="WP_380586415.1">
    <property type="nucleotide sequence ID" value="NZ_JBHSQJ010000099.1"/>
</dbReference>
<proteinExistence type="predicted"/>
<evidence type="ECO:0000259" key="6">
    <source>
        <dbReference type="PROSITE" id="PS00715"/>
    </source>
</evidence>
<dbReference type="NCBIfam" id="TIGR02937">
    <property type="entry name" value="sigma70-ECF"/>
    <property type="match status" value="1"/>
</dbReference>
<keyword evidence="2" id="KW-0731">Sigma factor</keyword>
<dbReference type="InterPro" id="IPR036388">
    <property type="entry name" value="WH-like_DNA-bd_sf"/>
</dbReference>
<dbReference type="Pfam" id="PF04545">
    <property type="entry name" value="Sigma70_r4"/>
    <property type="match status" value="1"/>
</dbReference>
<dbReference type="NCBIfam" id="TIGR02980">
    <property type="entry name" value="SigBFG"/>
    <property type="match status" value="1"/>
</dbReference>
<name>A0ABW1G5I3_9ACTN</name>
<dbReference type="EMBL" id="JBHSQJ010000099">
    <property type="protein sequence ID" value="MFC5910010.1"/>
    <property type="molecule type" value="Genomic_DNA"/>
</dbReference>
<evidence type="ECO:0000256" key="4">
    <source>
        <dbReference type="ARBA" id="ARBA00023163"/>
    </source>
</evidence>
<sequence>MSSAPSLDTRSASRAVTADAPSAGPSVPDAEPAPLRVDDPGAVAPADAKELSRALFDRLRAAEEGTAEYSYVRGTLVELNMTLVQYAASRFRASNEPMEDVVQVGAVGLIKAIDRFEPERGLEFTTFAMPTIIGEIRRHFRDTTWSVHVPRRLQELRLRLAKAKETLEHRLGRQATVRELAEYLDVSEEEVVDGLLASNGYQAGSLDLGEEAESEDTPLLDRLGEEDPAFDKLEHLIALKPLVAGLQPRERAILSMRFVEDLTQREIGERLGLSQMHVSRLLARALAKLRSGLTDDAALARRRPDGAHRP</sequence>
<dbReference type="Proteomes" id="UP001596174">
    <property type="component" value="Unassembled WGS sequence"/>
</dbReference>
<comment type="caution">
    <text evidence="7">The sequence shown here is derived from an EMBL/GenBank/DDBJ whole genome shotgun (WGS) entry which is preliminary data.</text>
</comment>
<accession>A0ABW1G5I3</accession>
<dbReference type="InterPro" id="IPR007627">
    <property type="entry name" value="RNA_pol_sigma70_r2"/>
</dbReference>
<protein>
    <submittedName>
        <fullName evidence="7">SigB/SigF/SigG family RNA polymerase sigma factor</fullName>
    </submittedName>
</protein>
<keyword evidence="4" id="KW-0804">Transcription</keyword>
<evidence type="ECO:0000256" key="5">
    <source>
        <dbReference type="SAM" id="MobiDB-lite"/>
    </source>
</evidence>
<keyword evidence="1" id="KW-0805">Transcription regulation</keyword>
<feature type="region of interest" description="Disordered" evidence="5">
    <location>
        <begin position="1"/>
        <end position="42"/>
    </location>
</feature>
<dbReference type="InterPro" id="IPR007630">
    <property type="entry name" value="RNA_pol_sigma70_r4"/>
</dbReference>
<keyword evidence="8" id="KW-1185">Reference proteome</keyword>
<evidence type="ECO:0000256" key="2">
    <source>
        <dbReference type="ARBA" id="ARBA00023082"/>
    </source>
</evidence>